<organism evidence="2 3">
    <name type="scientific">Microctonus hyperodae</name>
    <name type="common">Parasitoid wasp</name>
    <dbReference type="NCBI Taxonomy" id="165561"/>
    <lineage>
        <taxon>Eukaryota</taxon>
        <taxon>Metazoa</taxon>
        <taxon>Ecdysozoa</taxon>
        <taxon>Arthropoda</taxon>
        <taxon>Hexapoda</taxon>
        <taxon>Insecta</taxon>
        <taxon>Pterygota</taxon>
        <taxon>Neoptera</taxon>
        <taxon>Endopterygota</taxon>
        <taxon>Hymenoptera</taxon>
        <taxon>Apocrita</taxon>
        <taxon>Ichneumonoidea</taxon>
        <taxon>Braconidae</taxon>
        <taxon>Euphorinae</taxon>
        <taxon>Microctonus</taxon>
    </lineage>
</organism>
<dbReference type="AlphaFoldDB" id="A0AA39F348"/>
<dbReference type="PANTHER" id="PTHR13532">
    <property type="match status" value="1"/>
</dbReference>
<dbReference type="InterPro" id="IPR039841">
    <property type="entry name" value="INTS14"/>
</dbReference>
<name>A0AA39F348_MICHY</name>
<evidence type="ECO:0000313" key="2">
    <source>
        <dbReference type="EMBL" id="KAK0162031.1"/>
    </source>
</evidence>
<reference evidence="2" key="1">
    <citation type="journal article" date="2023" name="bioRxiv">
        <title>Scaffold-level genome assemblies of two parasitoid biocontrol wasps reveal the parthenogenesis mechanism and an associated novel virus.</title>
        <authorList>
            <person name="Inwood S."/>
            <person name="Skelly J."/>
            <person name="Guhlin J."/>
            <person name="Harrop T."/>
            <person name="Goldson S."/>
            <person name="Dearden P."/>
        </authorList>
    </citation>
    <scope>NUCLEOTIDE SEQUENCE</scope>
    <source>
        <strain evidence="2">Lincoln</strain>
        <tissue evidence="2">Whole body</tissue>
    </source>
</reference>
<sequence length="87" mass="10118">LSEERWHVQSRPLELNRLRRAALSIGFIELLEGLASIFERECALLPSNLHPDCTIQMGHVADILRKPYSRELKNNITPVRTKFHQDQ</sequence>
<dbReference type="PANTHER" id="PTHR13532:SF3">
    <property type="entry name" value="INTEGRATOR COMPLEX SUBUNIT 14"/>
    <property type="match status" value="1"/>
</dbReference>
<comment type="caution">
    <text evidence="2">The sequence shown here is derived from an EMBL/GenBank/DDBJ whole genome shotgun (WGS) entry which is preliminary data.</text>
</comment>
<dbReference type="GO" id="GO:0034472">
    <property type="term" value="P:snRNA 3'-end processing"/>
    <property type="evidence" value="ECO:0007669"/>
    <property type="project" value="TreeGrafter"/>
</dbReference>
<keyword evidence="3" id="KW-1185">Reference proteome</keyword>
<dbReference type="Proteomes" id="UP001168972">
    <property type="component" value="Unassembled WGS sequence"/>
</dbReference>
<proteinExistence type="predicted"/>
<evidence type="ECO:0000313" key="3">
    <source>
        <dbReference type="Proteomes" id="UP001168972"/>
    </source>
</evidence>
<dbReference type="EMBL" id="JAQQBR010001834">
    <property type="protein sequence ID" value="KAK0162031.1"/>
    <property type="molecule type" value="Genomic_DNA"/>
</dbReference>
<dbReference type="Pfam" id="PF20504">
    <property type="entry name" value="IntS14_C"/>
    <property type="match status" value="1"/>
</dbReference>
<protein>
    <recommendedName>
        <fullName evidence="1">Integrator complex subunit 14 C-terminal domain-containing protein</fullName>
    </recommendedName>
</protein>
<feature type="non-terminal residue" evidence="2">
    <location>
        <position position="1"/>
    </location>
</feature>
<evidence type="ECO:0000259" key="1">
    <source>
        <dbReference type="Pfam" id="PF20504"/>
    </source>
</evidence>
<feature type="domain" description="Integrator complex subunit 14 C-terminal" evidence="1">
    <location>
        <begin position="14"/>
        <end position="84"/>
    </location>
</feature>
<gene>
    <name evidence="2" type="ORF">PV327_008406</name>
</gene>
<dbReference type="GO" id="GO:0032039">
    <property type="term" value="C:integrator complex"/>
    <property type="evidence" value="ECO:0007669"/>
    <property type="project" value="InterPro"/>
</dbReference>
<dbReference type="InterPro" id="IPR046471">
    <property type="entry name" value="IntS14_C"/>
</dbReference>
<accession>A0AA39F348</accession>
<reference evidence="2" key="2">
    <citation type="submission" date="2023-03" db="EMBL/GenBank/DDBJ databases">
        <authorList>
            <person name="Inwood S.N."/>
            <person name="Skelly J.G."/>
            <person name="Guhlin J."/>
            <person name="Harrop T.W.R."/>
            <person name="Goldson S.G."/>
            <person name="Dearden P.K."/>
        </authorList>
    </citation>
    <scope>NUCLEOTIDE SEQUENCE</scope>
    <source>
        <strain evidence="2">Lincoln</strain>
        <tissue evidence="2">Whole body</tissue>
    </source>
</reference>